<evidence type="ECO:0000256" key="4">
    <source>
        <dbReference type="ARBA" id="ARBA00022837"/>
    </source>
</evidence>
<dbReference type="EMBL" id="SIHJ01000001">
    <property type="protein sequence ID" value="TWT35368.1"/>
    <property type="molecule type" value="Genomic_DNA"/>
</dbReference>
<evidence type="ECO:0000259" key="6">
    <source>
        <dbReference type="Pfam" id="PF00884"/>
    </source>
</evidence>
<organism evidence="7 8">
    <name type="scientific">Posidoniimonas corsicana</name>
    <dbReference type="NCBI Taxonomy" id="1938618"/>
    <lineage>
        <taxon>Bacteria</taxon>
        <taxon>Pseudomonadati</taxon>
        <taxon>Planctomycetota</taxon>
        <taxon>Planctomycetia</taxon>
        <taxon>Pirellulales</taxon>
        <taxon>Lacipirellulaceae</taxon>
        <taxon>Posidoniimonas</taxon>
    </lineage>
</organism>
<evidence type="ECO:0000256" key="1">
    <source>
        <dbReference type="ARBA" id="ARBA00008779"/>
    </source>
</evidence>
<evidence type="ECO:0000256" key="5">
    <source>
        <dbReference type="SAM" id="MobiDB-lite"/>
    </source>
</evidence>
<keyword evidence="3 7" id="KW-0378">Hydrolase</keyword>
<evidence type="ECO:0000313" key="7">
    <source>
        <dbReference type="EMBL" id="TWT35368.1"/>
    </source>
</evidence>
<dbReference type="EC" id="3.1.6.1" evidence="7"/>
<dbReference type="Pfam" id="PF00884">
    <property type="entry name" value="Sulfatase"/>
    <property type="match status" value="1"/>
</dbReference>
<dbReference type="SUPFAM" id="SSF53649">
    <property type="entry name" value="Alkaline phosphatase-like"/>
    <property type="match status" value="1"/>
</dbReference>
<evidence type="ECO:0000256" key="2">
    <source>
        <dbReference type="ARBA" id="ARBA00022723"/>
    </source>
</evidence>
<keyword evidence="4" id="KW-0106">Calcium</keyword>
<comment type="similarity">
    <text evidence="1">Belongs to the sulfatase family.</text>
</comment>
<dbReference type="Proteomes" id="UP000316714">
    <property type="component" value="Unassembled WGS sequence"/>
</dbReference>
<dbReference type="PROSITE" id="PS00523">
    <property type="entry name" value="SULFATASE_1"/>
    <property type="match status" value="1"/>
</dbReference>
<feature type="region of interest" description="Disordered" evidence="5">
    <location>
        <begin position="403"/>
        <end position="429"/>
    </location>
</feature>
<dbReference type="PANTHER" id="PTHR42693">
    <property type="entry name" value="ARYLSULFATASE FAMILY MEMBER"/>
    <property type="match status" value="1"/>
</dbReference>
<dbReference type="GO" id="GO:0046872">
    <property type="term" value="F:metal ion binding"/>
    <property type="evidence" value="ECO:0007669"/>
    <property type="project" value="UniProtKB-KW"/>
</dbReference>
<accession>A0A5C5V9X9</accession>
<dbReference type="GO" id="GO:0004065">
    <property type="term" value="F:arylsulfatase activity"/>
    <property type="evidence" value="ECO:0007669"/>
    <property type="project" value="UniProtKB-EC"/>
</dbReference>
<dbReference type="AlphaFoldDB" id="A0A5C5V9X9"/>
<comment type="caution">
    <text evidence="7">The sequence shown here is derived from an EMBL/GenBank/DDBJ whole genome shotgun (WGS) entry which is preliminary data.</text>
</comment>
<feature type="domain" description="Sulfatase N-terminal" evidence="6">
    <location>
        <begin position="2"/>
        <end position="295"/>
    </location>
</feature>
<dbReference type="PROSITE" id="PS00149">
    <property type="entry name" value="SULFATASE_2"/>
    <property type="match status" value="1"/>
</dbReference>
<feature type="compositionally biased region" description="Polar residues" evidence="5">
    <location>
        <begin position="405"/>
        <end position="414"/>
    </location>
</feature>
<name>A0A5C5V9X9_9BACT</name>
<gene>
    <name evidence="7" type="primary">atsA_4</name>
    <name evidence="7" type="ORF">KOR34_02590</name>
</gene>
<protein>
    <submittedName>
        <fullName evidence="7">Arylsulfatase</fullName>
        <ecNumber evidence="7">3.1.6.1</ecNumber>
    </submittedName>
</protein>
<keyword evidence="8" id="KW-1185">Reference proteome</keyword>
<dbReference type="Gene3D" id="3.30.1120.10">
    <property type="match status" value="1"/>
</dbReference>
<evidence type="ECO:0000256" key="3">
    <source>
        <dbReference type="ARBA" id="ARBA00022801"/>
    </source>
</evidence>
<dbReference type="Gene3D" id="3.40.720.10">
    <property type="entry name" value="Alkaline Phosphatase, subunit A"/>
    <property type="match status" value="1"/>
</dbReference>
<dbReference type="PANTHER" id="PTHR42693:SF53">
    <property type="entry name" value="ENDO-4-O-SULFATASE"/>
    <property type="match status" value="1"/>
</dbReference>
<evidence type="ECO:0000313" key="8">
    <source>
        <dbReference type="Proteomes" id="UP000316714"/>
    </source>
</evidence>
<proteinExistence type="inferred from homology"/>
<reference evidence="7 8" key="1">
    <citation type="submission" date="2019-02" db="EMBL/GenBank/DDBJ databases">
        <title>Deep-cultivation of Planctomycetes and their phenomic and genomic characterization uncovers novel biology.</title>
        <authorList>
            <person name="Wiegand S."/>
            <person name="Jogler M."/>
            <person name="Boedeker C."/>
            <person name="Pinto D."/>
            <person name="Vollmers J."/>
            <person name="Rivas-Marin E."/>
            <person name="Kohn T."/>
            <person name="Peeters S.H."/>
            <person name="Heuer A."/>
            <person name="Rast P."/>
            <person name="Oberbeckmann S."/>
            <person name="Bunk B."/>
            <person name="Jeske O."/>
            <person name="Meyerdierks A."/>
            <person name="Storesund J.E."/>
            <person name="Kallscheuer N."/>
            <person name="Luecker S."/>
            <person name="Lage O.M."/>
            <person name="Pohl T."/>
            <person name="Merkel B.J."/>
            <person name="Hornburger P."/>
            <person name="Mueller R.-W."/>
            <person name="Bruemmer F."/>
            <person name="Labrenz M."/>
            <person name="Spormann A.M."/>
            <person name="Op Den Camp H."/>
            <person name="Overmann J."/>
            <person name="Amann R."/>
            <person name="Jetten M.S.M."/>
            <person name="Mascher T."/>
            <person name="Medema M.H."/>
            <person name="Devos D.P."/>
            <person name="Kaster A.-K."/>
            <person name="Ovreas L."/>
            <person name="Rohde M."/>
            <person name="Galperin M.Y."/>
            <person name="Jogler C."/>
        </authorList>
    </citation>
    <scope>NUCLEOTIDE SEQUENCE [LARGE SCALE GENOMIC DNA]</scope>
    <source>
        <strain evidence="7 8">KOR34</strain>
    </source>
</reference>
<sequence>MSFTDAHSASSVCTPTRYGLLTGRYCWRTRLQTFVLYGYDSPLIVRDRLTVGTLLQEKGYTTACIGKWHLGMGLPKGDASPRITEGPTTRGFHEYFGISASLDMPPFAFIDGDELTEPLTTIKKWQREGAAAEGFEAVDVLPSLAERAVEFIHKQAGSNDPFFLYLPLSSPHTPIVPANQWRGASGVGGYGDFVVQTDAVVGQVVEALDRTGVADETLVIVTSDNGCSKAAGVPRLQSRGHYPSGALRGLKTDIFEGGHRVPFFVRWPGQVASGSRCDQLICLNDLLATLSDMLDAPLPPNAGEDSVSILSALRGDDVAPLREALVHHSINGSFAIRQGDWKLLLCQDSGGVSFPKPGSDDAAGLPMVQLYNLATDLAEEHNVQDEHPQVVQRMRSLLEQYVSRGRSTPGPNQDNDVEIKLVKPPKAKK</sequence>
<dbReference type="InterPro" id="IPR000917">
    <property type="entry name" value="Sulfatase_N"/>
</dbReference>
<dbReference type="CDD" id="cd16143">
    <property type="entry name" value="ARS_like"/>
    <property type="match status" value="1"/>
</dbReference>
<dbReference type="InterPro" id="IPR050738">
    <property type="entry name" value="Sulfatase"/>
</dbReference>
<dbReference type="InterPro" id="IPR024607">
    <property type="entry name" value="Sulfatase_CS"/>
</dbReference>
<keyword evidence="2" id="KW-0479">Metal-binding</keyword>
<dbReference type="InterPro" id="IPR017850">
    <property type="entry name" value="Alkaline_phosphatase_core_sf"/>
</dbReference>